<evidence type="ECO:0000256" key="8">
    <source>
        <dbReference type="PIRSR" id="PIRSR600175-1"/>
    </source>
</evidence>
<keyword evidence="8" id="KW-0915">Sodium</keyword>
<organism evidence="10 11">
    <name type="scientific">Caligus rogercresseyi</name>
    <name type="common">Sea louse</name>
    <dbReference type="NCBI Taxonomy" id="217165"/>
    <lineage>
        <taxon>Eukaryota</taxon>
        <taxon>Metazoa</taxon>
        <taxon>Ecdysozoa</taxon>
        <taxon>Arthropoda</taxon>
        <taxon>Crustacea</taxon>
        <taxon>Multicrustacea</taxon>
        <taxon>Hexanauplia</taxon>
        <taxon>Copepoda</taxon>
        <taxon>Siphonostomatoida</taxon>
        <taxon>Caligidae</taxon>
        <taxon>Caligus</taxon>
    </lineage>
</organism>
<evidence type="ECO:0000313" key="10">
    <source>
        <dbReference type="EMBL" id="QQP57335.1"/>
    </source>
</evidence>
<comment type="subcellular location">
    <subcellularLocation>
        <location evidence="1">Membrane</location>
        <topology evidence="1">Multi-pass membrane protein</topology>
    </subcellularLocation>
</comment>
<evidence type="ECO:0000256" key="9">
    <source>
        <dbReference type="SAM" id="Phobius"/>
    </source>
</evidence>
<dbReference type="GO" id="GO:0006865">
    <property type="term" value="P:amino acid transport"/>
    <property type="evidence" value="ECO:0007669"/>
    <property type="project" value="TreeGrafter"/>
</dbReference>
<dbReference type="Proteomes" id="UP000595437">
    <property type="component" value="Chromosome 2"/>
</dbReference>
<evidence type="ECO:0000256" key="3">
    <source>
        <dbReference type="ARBA" id="ARBA00022448"/>
    </source>
</evidence>
<reference evidence="11" key="1">
    <citation type="submission" date="2021-01" db="EMBL/GenBank/DDBJ databases">
        <title>Caligus Genome Assembly.</title>
        <authorList>
            <person name="Gallardo-Escarate C."/>
        </authorList>
    </citation>
    <scope>NUCLEOTIDE SEQUENCE [LARGE SCALE GENOMIC DNA]</scope>
</reference>
<evidence type="ECO:0000256" key="6">
    <source>
        <dbReference type="ARBA" id="ARBA00022989"/>
    </source>
</evidence>
<keyword evidence="8" id="KW-0479">Metal-binding</keyword>
<keyword evidence="5" id="KW-0769">Symport</keyword>
<evidence type="ECO:0000256" key="1">
    <source>
        <dbReference type="ARBA" id="ARBA00004141"/>
    </source>
</evidence>
<dbReference type="PANTHER" id="PTHR11616">
    <property type="entry name" value="SODIUM/CHLORIDE DEPENDENT TRANSPORTER"/>
    <property type="match status" value="1"/>
</dbReference>
<accession>A0A7T8QW66</accession>
<evidence type="ECO:0000256" key="5">
    <source>
        <dbReference type="ARBA" id="ARBA00022847"/>
    </source>
</evidence>
<dbReference type="EMBL" id="CP045891">
    <property type="protein sequence ID" value="QQP57335.1"/>
    <property type="molecule type" value="Genomic_DNA"/>
</dbReference>
<evidence type="ECO:0000256" key="7">
    <source>
        <dbReference type="ARBA" id="ARBA00023136"/>
    </source>
</evidence>
<evidence type="ECO:0000256" key="2">
    <source>
        <dbReference type="ARBA" id="ARBA00006459"/>
    </source>
</evidence>
<evidence type="ECO:0000256" key="4">
    <source>
        <dbReference type="ARBA" id="ARBA00022692"/>
    </source>
</evidence>
<dbReference type="Pfam" id="PF00209">
    <property type="entry name" value="SNF"/>
    <property type="match status" value="1"/>
</dbReference>
<keyword evidence="6 9" id="KW-1133">Transmembrane helix</keyword>
<evidence type="ECO:0000313" key="11">
    <source>
        <dbReference type="Proteomes" id="UP000595437"/>
    </source>
</evidence>
<keyword evidence="4 9" id="KW-0812">Transmembrane</keyword>
<dbReference type="PANTHER" id="PTHR11616:SF182">
    <property type="entry name" value="TRANSPORTER"/>
    <property type="match status" value="1"/>
</dbReference>
<sequence>WHKLADPIVWLEAGTQIFFSLGLAFGGLIAYASYNPVNNNCTRDALIVAFTNCFTSMFAGIVIFAIMGYKATLIHKTCLKEAEQMLLDTYNTTNVSIPDNSIVQLYVAEFGNFKM</sequence>
<feature type="transmembrane region" description="Helical" evidence="9">
    <location>
        <begin position="46"/>
        <end position="69"/>
    </location>
</feature>
<feature type="binding site" evidence="8">
    <location>
        <position position="52"/>
    </location>
    <ligand>
        <name>Na(+)</name>
        <dbReference type="ChEBI" id="CHEBI:29101"/>
        <label>1</label>
    </ligand>
</feature>
<dbReference type="GO" id="GO:0005886">
    <property type="term" value="C:plasma membrane"/>
    <property type="evidence" value="ECO:0007669"/>
    <property type="project" value="TreeGrafter"/>
</dbReference>
<gene>
    <name evidence="10" type="ORF">FKW44_002279</name>
</gene>
<feature type="binding site" evidence="8">
    <location>
        <position position="20"/>
    </location>
    <ligand>
        <name>Na(+)</name>
        <dbReference type="ChEBI" id="CHEBI:29101"/>
        <label>1</label>
    </ligand>
</feature>
<dbReference type="AlphaFoldDB" id="A0A7T8QW66"/>
<dbReference type="InterPro" id="IPR037272">
    <property type="entry name" value="SNS_sf"/>
</dbReference>
<dbReference type="InterPro" id="IPR000175">
    <property type="entry name" value="Na/ntran_symport"/>
</dbReference>
<keyword evidence="3" id="KW-0813">Transport</keyword>
<protein>
    <submittedName>
        <fullName evidence="10">Transporter</fullName>
    </submittedName>
</protein>
<dbReference type="PROSITE" id="PS50267">
    <property type="entry name" value="NA_NEUROTRAN_SYMP_3"/>
    <property type="match status" value="1"/>
</dbReference>
<dbReference type="SUPFAM" id="SSF161070">
    <property type="entry name" value="SNF-like"/>
    <property type="match status" value="1"/>
</dbReference>
<feature type="non-terminal residue" evidence="10">
    <location>
        <position position="115"/>
    </location>
</feature>
<keyword evidence="7 9" id="KW-0472">Membrane</keyword>
<proteinExistence type="inferred from homology"/>
<dbReference type="GO" id="GO:0015293">
    <property type="term" value="F:symporter activity"/>
    <property type="evidence" value="ECO:0007669"/>
    <property type="project" value="UniProtKB-KW"/>
</dbReference>
<dbReference type="GO" id="GO:0046872">
    <property type="term" value="F:metal ion binding"/>
    <property type="evidence" value="ECO:0007669"/>
    <property type="project" value="UniProtKB-KW"/>
</dbReference>
<dbReference type="GO" id="GO:0035725">
    <property type="term" value="P:sodium ion transmembrane transport"/>
    <property type="evidence" value="ECO:0007669"/>
    <property type="project" value="TreeGrafter"/>
</dbReference>
<keyword evidence="11" id="KW-1185">Reference proteome</keyword>
<name>A0A7T8QW66_CALRO</name>
<comment type="similarity">
    <text evidence="2">Belongs to the sodium:neurotransmitter symporter (SNF) (TC 2.A.22) family.</text>
</comment>
<dbReference type="OrthoDB" id="6348608at2759"/>
<feature type="transmembrane region" description="Helical" evidence="9">
    <location>
        <begin position="17"/>
        <end position="34"/>
    </location>
</feature>